<comment type="similarity">
    <text evidence="3">Belongs to the translin family.</text>
</comment>
<dbReference type="InterPro" id="IPR002848">
    <property type="entry name" value="Translin_fam"/>
</dbReference>
<comment type="subcellular location">
    <subcellularLocation>
        <location evidence="2">Cytoplasm</location>
    </subcellularLocation>
    <subcellularLocation>
        <location evidence="1">Nucleus</location>
    </subcellularLocation>
</comment>
<dbReference type="AlphaFoldDB" id="A0A5C3R5T5"/>
<evidence type="ECO:0000256" key="3">
    <source>
        <dbReference type="ARBA" id="ARBA00005902"/>
    </source>
</evidence>
<dbReference type="PANTHER" id="PTHR10741">
    <property type="entry name" value="TRANSLIN AND TRANSLIN ASSOCIATED PROTEIN X"/>
    <property type="match status" value="1"/>
</dbReference>
<dbReference type="Pfam" id="PF01997">
    <property type="entry name" value="Translin"/>
    <property type="match status" value="1"/>
</dbReference>
<accession>A0A5C3R5T5</accession>
<keyword evidence="4" id="KW-0963">Cytoplasm</keyword>
<evidence type="ECO:0000313" key="7">
    <source>
        <dbReference type="Proteomes" id="UP000305067"/>
    </source>
</evidence>
<name>A0A5C3R5T5_9AGAR</name>
<dbReference type="GO" id="GO:0005634">
    <property type="term" value="C:nucleus"/>
    <property type="evidence" value="ECO:0007669"/>
    <property type="project" value="UniProtKB-SubCell"/>
</dbReference>
<keyword evidence="5" id="KW-0539">Nucleus</keyword>
<evidence type="ECO:0000256" key="2">
    <source>
        <dbReference type="ARBA" id="ARBA00004496"/>
    </source>
</evidence>
<dbReference type="STRING" id="1884261.A0A5C3R5T5"/>
<dbReference type="Gene3D" id="1.20.58.200">
    <property type="entry name" value="Translin, domain 2"/>
    <property type="match status" value="1"/>
</dbReference>
<dbReference type="GO" id="GO:0043565">
    <property type="term" value="F:sequence-specific DNA binding"/>
    <property type="evidence" value="ECO:0007669"/>
    <property type="project" value="InterPro"/>
</dbReference>
<dbReference type="GO" id="GO:0005737">
    <property type="term" value="C:cytoplasm"/>
    <property type="evidence" value="ECO:0007669"/>
    <property type="project" value="UniProtKB-SubCell"/>
</dbReference>
<gene>
    <name evidence="6" type="ORF">BDV98DRAFT_559471</name>
</gene>
<dbReference type="EMBL" id="ML178815">
    <property type="protein sequence ID" value="TFL06474.1"/>
    <property type="molecule type" value="Genomic_DNA"/>
</dbReference>
<evidence type="ECO:0000256" key="1">
    <source>
        <dbReference type="ARBA" id="ARBA00004123"/>
    </source>
</evidence>
<dbReference type="SUPFAM" id="SSF74784">
    <property type="entry name" value="Translin"/>
    <property type="match status" value="1"/>
</dbReference>
<dbReference type="CDD" id="cd14820">
    <property type="entry name" value="TRAX"/>
    <property type="match status" value="1"/>
</dbReference>
<keyword evidence="7" id="KW-1185">Reference proteome</keyword>
<protein>
    <submittedName>
        <fullName evidence="6">Translin</fullName>
    </submittedName>
</protein>
<dbReference type="OrthoDB" id="31005at2759"/>
<feature type="non-terminal residue" evidence="6">
    <location>
        <position position="1"/>
    </location>
</feature>
<organism evidence="6 7">
    <name type="scientific">Pterulicium gracile</name>
    <dbReference type="NCBI Taxonomy" id="1884261"/>
    <lineage>
        <taxon>Eukaryota</taxon>
        <taxon>Fungi</taxon>
        <taxon>Dikarya</taxon>
        <taxon>Basidiomycota</taxon>
        <taxon>Agaricomycotina</taxon>
        <taxon>Agaricomycetes</taxon>
        <taxon>Agaricomycetidae</taxon>
        <taxon>Agaricales</taxon>
        <taxon>Pleurotineae</taxon>
        <taxon>Pterulaceae</taxon>
        <taxon>Pterulicium</taxon>
    </lineage>
</organism>
<dbReference type="Gene3D" id="1.20.58.190">
    <property type="entry name" value="Translin, domain 1"/>
    <property type="match status" value="1"/>
</dbReference>
<dbReference type="InterPro" id="IPR036081">
    <property type="entry name" value="Translin_sf"/>
</dbReference>
<proteinExistence type="inferred from homology"/>
<evidence type="ECO:0000256" key="5">
    <source>
        <dbReference type="ARBA" id="ARBA00023242"/>
    </source>
</evidence>
<dbReference type="InterPro" id="IPR016068">
    <property type="entry name" value="Translin_N"/>
</dbReference>
<dbReference type="InterPro" id="IPR016069">
    <property type="entry name" value="Translin_C"/>
</dbReference>
<reference evidence="6 7" key="1">
    <citation type="journal article" date="2019" name="Nat. Ecol. Evol.">
        <title>Megaphylogeny resolves global patterns of mushroom evolution.</title>
        <authorList>
            <person name="Varga T."/>
            <person name="Krizsan K."/>
            <person name="Foldi C."/>
            <person name="Dima B."/>
            <person name="Sanchez-Garcia M."/>
            <person name="Sanchez-Ramirez S."/>
            <person name="Szollosi G.J."/>
            <person name="Szarkandi J.G."/>
            <person name="Papp V."/>
            <person name="Albert L."/>
            <person name="Andreopoulos W."/>
            <person name="Angelini C."/>
            <person name="Antonin V."/>
            <person name="Barry K.W."/>
            <person name="Bougher N.L."/>
            <person name="Buchanan P."/>
            <person name="Buyck B."/>
            <person name="Bense V."/>
            <person name="Catcheside P."/>
            <person name="Chovatia M."/>
            <person name="Cooper J."/>
            <person name="Damon W."/>
            <person name="Desjardin D."/>
            <person name="Finy P."/>
            <person name="Geml J."/>
            <person name="Haridas S."/>
            <person name="Hughes K."/>
            <person name="Justo A."/>
            <person name="Karasinski D."/>
            <person name="Kautmanova I."/>
            <person name="Kiss B."/>
            <person name="Kocsube S."/>
            <person name="Kotiranta H."/>
            <person name="LaButti K.M."/>
            <person name="Lechner B.E."/>
            <person name="Liimatainen K."/>
            <person name="Lipzen A."/>
            <person name="Lukacs Z."/>
            <person name="Mihaltcheva S."/>
            <person name="Morgado L.N."/>
            <person name="Niskanen T."/>
            <person name="Noordeloos M.E."/>
            <person name="Ohm R.A."/>
            <person name="Ortiz-Santana B."/>
            <person name="Ovrebo C."/>
            <person name="Racz N."/>
            <person name="Riley R."/>
            <person name="Savchenko A."/>
            <person name="Shiryaev A."/>
            <person name="Soop K."/>
            <person name="Spirin V."/>
            <person name="Szebenyi C."/>
            <person name="Tomsovsky M."/>
            <person name="Tulloss R.E."/>
            <person name="Uehling J."/>
            <person name="Grigoriev I.V."/>
            <person name="Vagvolgyi C."/>
            <person name="Papp T."/>
            <person name="Martin F.M."/>
            <person name="Miettinen O."/>
            <person name="Hibbett D.S."/>
            <person name="Nagy L.G."/>
        </authorList>
    </citation>
    <scope>NUCLEOTIDE SEQUENCE [LARGE SCALE GENOMIC DNA]</scope>
    <source>
        <strain evidence="6 7">CBS 309.79</strain>
    </source>
</reference>
<evidence type="ECO:0000313" key="6">
    <source>
        <dbReference type="EMBL" id="TFL06474.1"/>
    </source>
</evidence>
<dbReference type="Proteomes" id="UP000305067">
    <property type="component" value="Unassembled WGS sequence"/>
</dbReference>
<evidence type="ECO:0000256" key="4">
    <source>
        <dbReference type="ARBA" id="ARBA00022490"/>
    </source>
</evidence>
<sequence>MPDSIISVFHAFRQEIDHHNDRRERLIKSSRDVTSLSKKIIFLLHRMLNEPCASSSERDRALKAAEASRKKLTEVQQLISGMKLDLQGDLYWRYQPQVSPGLQEYIEALSFTHYLEHGTLITLDQVQETLRDSEGGSLFPLPVGDYILGLADLTGELMRYAITTVSQPGGRARANELCTFVRECKADFERLAPHVRDLHKKNRVTAQSLQKIEDAMYAIAVRSAEFDLPQSMMDALVANIYSANKPGYSSYEEDVTMA</sequence>